<evidence type="ECO:0000256" key="1">
    <source>
        <dbReference type="SAM" id="MobiDB-lite"/>
    </source>
</evidence>
<reference evidence="4" key="1">
    <citation type="submission" date="2019-10" db="EMBL/GenBank/DDBJ databases">
        <title>Lacipirellula parvula gen. nov., sp. nov., representing a lineage of planctomycetes widespread in freshwater anoxic habitats, and description of the family Lacipirellulaceae.</title>
        <authorList>
            <person name="Dedysh S.N."/>
            <person name="Kulichevskaya I.S."/>
            <person name="Beletsky A.V."/>
            <person name="Rakitin A.L."/>
            <person name="Mardanov A.V."/>
            <person name="Ivanova A.A."/>
            <person name="Saltykova V.X."/>
            <person name="Rijpstra W.I.C."/>
            <person name="Sinninghe Damste J.S."/>
            <person name="Ravin N.V."/>
        </authorList>
    </citation>
    <scope>NUCLEOTIDE SEQUENCE [LARGE SCALE GENOMIC DNA]</scope>
    <source>
        <strain evidence="4">PX69</strain>
    </source>
</reference>
<dbReference type="PROSITE" id="PS51257">
    <property type="entry name" value="PROKAR_LIPOPROTEIN"/>
    <property type="match status" value="1"/>
</dbReference>
<dbReference type="AlphaFoldDB" id="A0A5K7XKM3"/>
<sequence>MRSAASLTILAVAVFAGCRSNSTPMANPFLTPDRVPPPTTQLAPGMAAPYYQGDAMPSAAPLAVPAAGMPPIPTAGAPAGAYLPPTGAPPASAYPAAPAGSAYPAGSTYPAANPITPTAPLNYGASAAPAAPGESIGVPNDEQSLRFAAASLTPTSTPSPAAVAASATTPTASQFRTPIQSMLPVSGSMDEGAQRAFTPNAGTPAPNAASQATSGVTQASFDAPAAAGAATFAATSGAAADGFRPQGSQPRTETAVQSSGATGFRPPSIGKQTAAGDNPNGRYGVGAKQEWLRGQLEYWPERGEWSINYMDEGAKDQIGGRVLIDNPQVLANLSPGEFVAVEGQLFGRQIDESSYMPAYRVSSVQRQRQ</sequence>
<keyword evidence="4" id="KW-1185">Reference proteome</keyword>
<feature type="chain" id="PRO_5024844719" description="DUF5666 domain-containing protein" evidence="2">
    <location>
        <begin position="27"/>
        <end position="369"/>
    </location>
</feature>
<proteinExistence type="predicted"/>
<protein>
    <recommendedName>
        <fullName evidence="5">DUF5666 domain-containing protein</fullName>
    </recommendedName>
</protein>
<keyword evidence="2" id="KW-0732">Signal</keyword>
<feature type="region of interest" description="Disordered" evidence="1">
    <location>
        <begin position="239"/>
        <end position="282"/>
    </location>
</feature>
<feature type="signal peptide" evidence="2">
    <location>
        <begin position="1"/>
        <end position="26"/>
    </location>
</feature>
<dbReference type="Proteomes" id="UP000326837">
    <property type="component" value="Chromosome"/>
</dbReference>
<evidence type="ECO:0000313" key="3">
    <source>
        <dbReference type="EMBL" id="BBO33499.1"/>
    </source>
</evidence>
<evidence type="ECO:0000313" key="4">
    <source>
        <dbReference type="Proteomes" id="UP000326837"/>
    </source>
</evidence>
<name>A0A5K7XKM3_9BACT</name>
<dbReference type="EMBL" id="AP021861">
    <property type="protein sequence ID" value="BBO33499.1"/>
    <property type="molecule type" value="Genomic_DNA"/>
</dbReference>
<evidence type="ECO:0008006" key="5">
    <source>
        <dbReference type="Google" id="ProtNLM"/>
    </source>
</evidence>
<dbReference type="KEGG" id="lpav:PLANPX_3111"/>
<evidence type="ECO:0000256" key="2">
    <source>
        <dbReference type="SAM" id="SignalP"/>
    </source>
</evidence>
<gene>
    <name evidence="3" type="ORF">PLANPX_3111</name>
</gene>
<accession>A0A5K7XKM3</accession>
<organism evidence="3 4">
    <name type="scientific">Lacipirellula parvula</name>
    <dbReference type="NCBI Taxonomy" id="2650471"/>
    <lineage>
        <taxon>Bacteria</taxon>
        <taxon>Pseudomonadati</taxon>
        <taxon>Planctomycetota</taxon>
        <taxon>Planctomycetia</taxon>
        <taxon>Pirellulales</taxon>
        <taxon>Lacipirellulaceae</taxon>
        <taxon>Lacipirellula</taxon>
    </lineage>
</organism>
<dbReference type="RefSeq" id="WP_152099251.1">
    <property type="nucleotide sequence ID" value="NZ_AP021861.1"/>
</dbReference>
<feature type="compositionally biased region" description="Low complexity" evidence="1">
    <location>
        <begin position="196"/>
        <end position="209"/>
    </location>
</feature>
<feature type="compositionally biased region" description="Polar residues" evidence="1">
    <location>
        <begin position="246"/>
        <end position="261"/>
    </location>
</feature>
<feature type="region of interest" description="Disordered" evidence="1">
    <location>
        <begin position="190"/>
        <end position="213"/>
    </location>
</feature>